<protein>
    <submittedName>
        <fullName evidence="1">(wild Malaysian banana) hypothetical protein</fullName>
    </submittedName>
</protein>
<accession>A0A804HRQ4</accession>
<name>A0A804HRQ4_MUSAM</name>
<keyword evidence="3" id="KW-1185">Reference proteome</keyword>
<evidence type="ECO:0000313" key="2">
    <source>
        <dbReference type="EnsemblPlants" id="Ma01_p08440.1"/>
    </source>
</evidence>
<proteinExistence type="predicted"/>
<organism evidence="2 3">
    <name type="scientific">Musa acuminata subsp. malaccensis</name>
    <name type="common">Wild banana</name>
    <name type="synonym">Musa malaccensis</name>
    <dbReference type="NCBI Taxonomy" id="214687"/>
    <lineage>
        <taxon>Eukaryota</taxon>
        <taxon>Viridiplantae</taxon>
        <taxon>Streptophyta</taxon>
        <taxon>Embryophyta</taxon>
        <taxon>Tracheophyta</taxon>
        <taxon>Spermatophyta</taxon>
        <taxon>Magnoliopsida</taxon>
        <taxon>Liliopsida</taxon>
        <taxon>Zingiberales</taxon>
        <taxon>Musaceae</taxon>
        <taxon>Musa</taxon>
    </lineage>
</organism>
<dbReference type="EnsemblPlants" id="Ma01_t08440.1">
    <property type="protein sequence ID" value="Ma01_p08440.1"/>
    <property type="gene ID" value="Ma01_g08440"/>
</dbReference>
<dbReference type="InParanoid" id="A0A804HRQ4"/>
<evidence type="ECO:0000313" key="1">
    <source>
        <dbReference type="EMBL" id="CAG1858930.1"/>
    </source>
</evidence>
<evidence type="ECO:0000313" key="3">
    <source>
        <dbReference type="Proteomes" id="UP000012960"/>
    </source>
</evidence>
<dbReference type="AlphaFoldDB" id="A0A804HRQ4"/>
<dbReference type="Proteomes" id="UP000012960">
    <property type="component" value="Unplaced"/>
</dbReference>
<reference evidence="2" key="2">
    <citation type="submission" date="2021-05" db="UniProtKB">
        <authorList>
            <consortium name="EnsemblPlants"/>
        </authorList>
    </citation>
    <scope>IDENTIFICATION</scope>
    <source>
        <strain evidence="2">subsp. malaccensis</strain>
    </source>
</reference>
<reference evidence="1" key="1">
    <citation type="submission" date="2021-03" db="EMBL/GenBank/DDBJ databases">
        <authorList>
            <consortium name="Genoscope - CEA"/>
            <person name="William W."/>
        </authorList>
    </citation>
    <scope>NUCLEOTIDE SEQUENCE</scope>
    <source>
        <strain evidence="1">Doubled-haploid Pahang</strain>
    </source>
</reference>
<gene>
    <name evidence="1" type="ORF">GSMUA_292250.1</name>
</gene>
<sequence length="73" mass="7755">MNKLAANLIFPVASSTSNGTFCCIPQSCTSLQTHNGGAWTNLASPCAATDASNELVQLASLILRFPRSCFLMF</sequence>
<dbReference type="Gramene" id="Ma01_t08440.1">
    <property type="protein sequence ID" value="Ma01_p08440.1"/>
    <property type="gene ID" value="Ma01_g08440"/>
</dbReference>
<dbReference type="EMBL" id="HG996466">
    <property type="protein sequence ID" value="CAG1858930.1"/>
    <property type="molecule type" value="Genomic_DNA"/>
</dbReference>